<dbReference type="AlphaFoldDB" id="A0A117LGA2"/>
<evidence type="ECO:0000313" key="9">
    <source>
        <dbReference type="Proteomes" id="UP000053961"/>
    </source>
</evidence>
<feature type="domain" description="Peptidase S54 rhomboid" evidence="6">
    <location>
        <begin position="91"/>
        <end position="228"/>
    </location>
</feature>
<feature type="transmembrane region" description="Helical" evidence="5">
    <location>
        <begin position="58"/>
        <end position="83"/>
    </location>
</feature>
<comment type="caution">
    <text evidence="7">The sequence shown here is derived from an EMBL/GenBank/DDBJ whole genome shotgun (WGS) entry which is preliminary data.</text>
</comment>
<evidence type="ECO:0000256" key="3">
    <source>
        <dbReference type="ARBA" id="ARBA00022989"/>
    </source>
</evidence>
<proteinExistence type="predicted"/>
<dbReference type="SUPFAM" id="SSF144091">
    <property type="entry name" value="Rhomboid-like"/>
    <property type="match status" value="1"/>
</dbReference>
<comment type="subcellular location">
    <subcellularLocation>
        <location evidence="1">Membrane</location>
        <topology evidence="1">Multi-pass membrane protein</topology>
    </subcellularLocation>
</comment>
<dbReference type="PANTHER" id="PTHR43066">
    <property type="entry name" value="RHOMBOID-RELATED PROTEIN"/>
    <property type="match status" value="1"/>
</dbReference>
<protein>
    <submittedName>
        <fullName evidence="7">Rhomboid family protein</fullName>
    </submittedName>
</protein>
<dbReference type="InterPro" id="IPR022764">
    <property type="entry name" value="Peptidase_S54_rhomboid_dom"/>
</dbReference>
<feature type="transmembrane region" description="Helical" evidence="5">
    <location>
        <begin position="179"/>
        <end position="197"/>
    </location>
</feature>
<dbReference type="PANTHER" id="PTHR43066:SF11">
    <property type="entry name" value="PEPTIDASE S54 RHOMBOID DOMAIN-CONTAINING PROTEIN"/>
    <property type="match status" value="1"/>
</dbReference>
<keyword evidence="4 5" id="KW-0472">Membrane</keyword>
<gene>
    <name evidence="7" type="ORF">XD72_0041</name>
    <name evidence="8" type="ORF">XE07_0881</name>
</gene>
<dbReference type="InterPro" id="IPR035952">
    <property type="entry name" value="Rhomboid-like_sf"/>
</dbReference>
<evidence type="ECO:0000256" key="5">
    <source>
        <dbReference type="SAM" id="Phobius"/>
    </source>
</evidence>
<feature type="transmembrane region" description="Helical" evidence="5">
    <location>
        <begin position="154"/>
        <end position="172"/>
    </location>
</feature>
<sequence>MREYFGRSGRAWARGLLVQAGWKRDGVRDDGWNDPDAWDDDKFSPSGGFRLPLTYSGIILVICVLFFFVRVLAPVFAFNYLALNPSFVASRPWTLITHMFVHANMEHLFFNMLFLFFFGTELERRVGESRFLQIFIISGLAGAIGQMAVVPTGYMMGASGALYGVMGCLAVIAPEIKVLLFFVIPLSIRAAVVLFAVLDFTMMGSADSIAHMAHITGLLAGLAYGGMLKDRYRYRHR</sequence>
<dbReference type="GO" id="GO:0004252">
    <property type="term" value="F:serine-type endopeptidase activity"/>
    <property type="evidence" value="ECO:0007669"/>
    <property type="project" value="InterPro"/>
</dbReference>
<evidence type="ECO:0000256" key="1">
    <source>
        <dbReference type="ARBA" id="ARBA00004141"/>
    </source>
</evidence>
<dbReference type="Gene3D" id="1.20.1540.10">
    <property type="entry name" value="Rhomboid-like"/>
    <property type="match status" value="1"/>
</dbReference>
<keyword evidence="3 5" id="KW-1133">Transmembrane helix</keyword>
<evidence type="ECO:0000313" key="10">
    <source>
        <dbReference type="Proteomes" id="UP000057043"/>
    </source>
</evidence>
<feature type="transmembrane region" description="Helical" evidence="5">
    <location>
        <begin position="95"/>
        <end position="119"/>
    </location>
</feature>
<dbReference type="EMBL" id="LGHB01000008">
    <property type="protein sequence ID" value="KUK96795.1"/>
    <property type="molecule type" value="Genomic_DNA"/>
</dbReference>
<evidence type="ECO:0000313" key="8">
    <source>
        <dbReference type="EMBL" id="KUK96795.1"/>
    </source>
</evidence>
<feature type="transmembrane region" description="Helical" evidence="5">
    <location>
        <begin position="131"/>
        <end position="148"/>
    </location>
</feature>
<evidence type="ECO:0000313" key="7">
    <source>
        <dbReference type="EMBL" id="KUK45567.1"/>
    </source>
</evidence>
<dbReference type="Proteomes" id="UP000053961">
    <property type="component" value="Unassembled WGS sequence"/>
</dbReference>
<dbReference type="PATRIC" id="fig|301375.6.peg.2225"/>
<name>A0A117LGA2_9EURY</name>
<dbReference type="Proteomes" id="UP000057043">
    <property type="component" value="Unassembled WGS sequence"/>
</dbReference>
<reference evidence="9 10" key="2">
    <citation type="journal article" date="2015" name="MBio">
        <title>Genome-Resolved Metagenomic Analysis Reveals Roles for Candidate Phyla and Other Microbial Community Members in Biogeochemical Transformations in Oil Reservoirs.</title>
        <authorList>
            <person name="Hu P."/>
            <person name="Tom L."/>
            <person name="Singh A."/>
            <person name="Thomas B.C."/>
            <person name="Baker B.J."/>
            <person name="Piceno Y.M."/>
            <person name="Andersen G.L."/>
            <person name="Banfield J.F."/>
        </authorList>
    </citation>
    <scope>NUCLEOTIDE SEQUENCE [LARGE SCALE GENOMIC DNA]</scope>
    <source>
        <strain evidence="7">57_489</strain>
    </source>
</reference>
<dbReference type="GO" id="GO:0016020">
    <property type="term" value="C:membrane"/>
    <property type="evidence" value="ECO:0007669"/>
    <property type="project" value="UniProtKB-SubCell"/>
</dbReference>
<keyword evidence="2 5" id="KW-0812">Transmembrane</keyword>
<accession>A0A117LGA2</accession>
<dbReference type="Pfam" id="PF01694">
    <property type="entry name" value="Rhomboid"/>
    <property type="match status" value="1"/>
</dbReference>
<dbReference type="EMBL" id="LGFT01000001">
    <property type="protein sequence ID" value="KUK45567.1"/>
    <property type="molecule type" value="Genomic_DNA"/>
</dbReference>
<organism evidence="7 10">
    <name type="scientific">Methanothrix harundinacea</name>
    <dbReference type="NCBI Taxonomy" id="301375"/>
    <lineage>
        <taxon>Archaea</taxon>
        <taxon>Methanobacteriati</taxon>
        <taxon>Methanobacteriota</taxon>
        <taxon>Stenosarchaea group</taxon>
        <taxon>Methanomicrobia</taxon>
        <taxon>Methanotrichales</taxon>
        <taxon>Methanotrichaceae</taxon>
        <taxon>Methanothrix</taxon>
    </lineage>
</organism>
<evidence type="ECO:0000256" key="4">
    <source>
        <dbReference type="ARBA" id="ARBA00023136"/>
    </source>
</evidence>
<evidence type="ECO:0000256" key="2">
    <source>
        <dbReference type="ARBA" id="ARBA00022692"/>
    </source>
</evidence>
<evidence type="ECO:0000259" key="6">
    <source>
        <dbReference type="Pfam" id="PF01694"/>
    </source>
</evidence>
<reference evidence="8" key="1">
    <citation type="journal article" date="2015" name="MBio">
        <title>Genome-resolved metagenomic analysis reveals roles for candidate phyla and other microbial community members in biogeochemical transformations in oil reservoirs.</title>
        <authorList>
            <person name="Hu P."/>
            <person name="Tom L."/>
            <person name="Singh A."/>
            <person name="Thomas B.C."/>
            <person name="Baker B.J."/>
            <person name="Piceno Y.M."/>
            <person name="Andersen G.L."/>
            <person name="Banfield J.F."/>
        </authorList>
    </citation>
    <scope>NUCLEOTIDE SEQUENCE [LARGE SCALE GENOMIC DNA]</scope>
    <source>
        <strain evidence="8">56_747</strain>
    </source>
</reference>
<feature type="transmembrane region" description="Helical" evidence="5">
    <location>
        <begin position="209"/>
        <end position="228"/>
    </location>
</feature>